<keyword evidence="3" id="KW-0862">Zinc</keyword>
<keyword evidence="2" id="KW-0863">Zinc-finger</keyword>
<dbReference type="InterPro" id="IPR011016">
    <property type="entry name" value="Znf_RING-CH"/>
</dbReference>
<dbReference type="AlphaFoldDB" id="T1KK53"/>
<keyword evidence="4" id="KW-1133">Transmembrane helix</keyword>
<evidence type="ECO:0000256" key="2">
    <source>
        <dbReference type="ARBA" id="ARBA00022771"/>
    </source>
</evidence>
<dbReference type="EnsemblMetazoa" id="tetur13g02420.1">
    <property type="protein sequence ID" value="tetur13g02420.1"/>
    <property type="gene ID" value="tetur13g02420"/>
</dbReference>
<dbReference type="PANTHER" id="PTHR20893:SF2">
    <property type="entry name" value="LD08641P"/>
    <property type="match status" value="1"/>
</dbReference>
<keyword evidence="4" id="KW-0812">Transmembrane</keyword>
<dbReference type="EMBL" id="CAEY01000173">
    <property type="status" value="NOT_ANNOTATED_CDS"/>
    <property type="molecule type" value="Genomic_DNA"/>
</dbReference>
<dbReference type="STRING" id="32264.T1KK53"/>
<accession>T1KK53</accession>
<feature type="transmembrane region" description="Helical" evidence="4">
    <location>
        <begin position="119"/>
        <end position="140"/>
    </location>
</feature>
<sequence>MIDQSNCSGHGGFDNGVCFCEIEYSGQTCERPNYSYYLALSTIYYLICIASFIQLILCINSEFKRIKPPSIIRSFKITTQKALYFFICVATIIRGFYFSSPTNPSLHWANGLMNAYYPVVLSGSSLVVCFWAEIFHLYGVNVLRPSFLSKSFSGFVFFNIVSYSLLITELLLFQFSDNHDIDKSMFMRVFNSIYAVLMLLVVIFFLIYGVEVYFKVRGAFIQGESCPANLSQLKQSRFGLISYATMLLVTVVFLFSEVLGEIWKEKVPIIGRNAYLIIFRLCEVGIALWYPCVLWNCVRPERLWILNPRRILKTDASDLSLDDLRSIETGAALLVDGTNNNLMSKNHSNSSRSIDCWICYDDECKDVGPLIQPCLCKGDVSAVHHDCLKRWLMESHSSPENVHCKVCKEPYLIERGVIWLPSGLTINHWLQTGVIAILMAITIAGSYIMVRLFHHAGARIMSVGFAILIEYICLRFLGFNILSAYQRAKFAAVKIISRSIDD</sequence>
<name>T1KK53_TETUR</name>
<dbReference type="OrthoDB" id="2154780at2759"/>
<dbReference type="CDD" id="cd16495">
    <property type="entry name" value="RING_CH-C4HC3_MARCH"/>
    <property type="match status" value="1"/>
</dbReference>
<feature type="transmembrane region" description="Helical" evidence="4">
    <location>
        <begin position="82"/>
        <end position="99"/>
    </location>
</feature>
<dbReference type="KEGG" id="tut:107364779"/>
<proteinExistence type="predicted"/>
<dbReference type="OMA" id="YLICIAS"/>
<feature type="transmembrane region" description="Helical" evidence="4">
    <location>
        <begin position="456"/>
        <end position="477"/>
    </location>
</feature>
<dbReference type="InterPro" id="IPR013083">
    <property type="entry name" value="Znf_RING/FYVE/PHD"/>
</dbReference>
<evidence type="ECO:0000259" key="5">
    <source>
        <dbReference type="PROSITE" id="PS51292"/>
    </source>
</evidence>
<dbReference type="eggNOG" id="KOG1609">
    <property type="taxonomic scope" value="Eukaryota"/>
</dbReference>
<reference evidence="7" key="1">
    <citation type="submission" date="2011-08" db="EMBL/GenBank/DDBJ databases">
        <authorList>
            <person name="Rombauts S."/>
        </authorList>
    </citation>
    <scope>NUCLEOTIDE SEQUENCE</scope>
    <source>
        <strain evidence="7">London</strain>
    </source>
</reference>
<gene>
    <name evidence="6" type="primary">107364779</name>
</gene>
<dbReference type="PROSITE" id="PS51292">
    <property type="entry name" value="ZF_RING_CH"/>
    <property type="match status" value="1"/>
</dbReference>
<feature type="transmembrane region" description="Helical" evidence="4">
    <location>
        <begin position="275"/>
        <end position="298"/>
    </location>
</feature>
<dbReference type="PANTHER" id="PTHR20893">
    <property type="entry name" value="LD08641P"/>
    <property type="match status" value="1"/>
</dbReference>
<feature type="domain" description="RING-CH-type" evidence="5">
    <location>
        <begin position="348"/>
        <end position="414"/>
    </location>
</feature>
<keyword evidence="1" id="KW-0479">Metal-binding</keyword>
<dbReference type="Gene3D" id="3.30.40.10">
    <property type="entry name" value="Zinc/RING finger domain, C3HC4 (zinc finger)"/>
    <property type="match status" value="1"/>
</dbReference>
<dbReference type="SMART" id="SM00744">
    <property type="entry name" value="RINGv"/>
    <property type="match status" value="1"/>
</dbReference>
<keyword evidence="4" id="KW-0472">Membrane</keyword>
<evidence type="ECO:0000313" key="7">
    <source>
        <dbReference type="Proteomes" id="UP000015104"/>
    </source>
</evidence>
<dbReference type="Proteomes" id="UP000015104">
    <property type="component" value="Unassembled WGS sequence"/>
</dbReference>
<evidence type="ECO:0000313" key="6">
    <source>
        <dbReference type="EnsemblMetazoa" id="tetur13g02420.1"/>
    </source>
</evidence>
<feature type="transmembrane region" description="Helical" evidence="4">
    <location>
        <begin position="42"/>
        <end position="61"/>
    </location>
</feature>
<dbReference type="SUPFAM" id="SSF57850">
    <property type="entry name" value="RING/U-box"/>
    <property type="match status" value="1"/>
</dbReference>
<reference evidence="6" key="2">
    <citation type="submission" date="2015-06" db="UniProtKB">
        <authorList>
            <consortium name="EnsemblMetazoa"/>
        </authorList>
    </citation>
    <scope>IDENTIFICATION</scope>
</reference>
<organism evidence="6 7">
    <name type="scientific">Tetranychus urticae</name>
    <name type="common">Two-spotted spider mite</name>
    <dbReference type="NCBI Taxonomy" id="32264"/>
    <lineage>
        <taxon>Eukaryota</taxon>
        <taxon>Metazoa</taxon>
        <taxon>Ecdysozoa</taxon>
        <taxon>Arthropoda</taxon>
        <taxon>Chelicerata</taxon>
        <taxon>Arachnida</taxon>
        <taxon>Acari</taxon>
        <taxon>Acariformes</taxon>
        <taxon>Trombidiformes</taxon>
        <taxon>Prostigmata</taxon>
        <taxon>Eleutherengona</taxon>
        <taxon>Raphignathae</taxon>
        <taxon>Tetranychoidea</taxon>
        <taxon>Tetranychidae</taxon>
        <taxon>Tetranychus</taxon>
    </lineage>
</organism>
<feature type="transmembrane region" description="Helical" evidence="4">
    <location>
        <begin position="429"/>
        <end position="450"/>
    </location>
</feature>
<evidence type="ECO:0000256" key="4">
    <source>
        <dbReference type="SAM" id="Phobius"/>
    </source>
</evidence>
<feature type="transmembrane region" description="Helical" evidence="4">
    <location>
        <begin position="238"/>
        <end position="255"/>
    </location>
</feature>
<protein>
    <recommendedName>
        <fullName evidence="5">RING-CH-type domain-containing protein</fullName>
    </recommendedName>
</protein>
<evidence type="ECO:0000256" key="3">
    <source>
        <dbReference type="ARBA" id="ARBA00022833"/>
    </source>
</evidence>
<dbReference type="HOGENOM" id="CLU_036656_0_0_1"/>
<feature type="transmembrane region" description="Helical" evidence="4">
    <location>
        <begin position="152"/>
        <end position="173"/>
    </location>
</feature>
<evidence type="ECO:0000256" key="1">
    <source>
        <dbReference type="ARBA" id="ARBA00022723"/>
    </source>
</evidence>
<feature type="transmembrane region" description="Helical" evidence="4">
    <location>
        <begin position="193"/>
        <end position="214"/>
    </location>
</feature>
<dbReference type="Pfam" id="PF12906">
    <property type="entry name" value="RINGv"/>
    <property type="match status" value="1"/>
</dbReference>
<keyword evidence="7" id="KW-1185">Reference proteome</keyword>
<dbReference type="GO" id="GO:0008270">
    <property type="term" value="F:zinc ion binding"/>
    <property type="evidence" value="ECO:0007669"/>
    <property type="project" value="UniProtKB-KW"/>
</dbReference>
<dbReference type="Gene3D" id="2.10.25.10">
    <property type="entry name" value="Laminin"/>
    <property type="match status" value="1"/>
</dbReference>